<dbReference type="InterPro" id="IPR036427">
    <property type="entry name" value="Bromodomain-like_sf"/>
</dbReference>
<dbReference type="InterPro" id="IPR001487">
    <property type="entry name" value="Bromodomain"/>
</dbReference>
<keyword evidence="3" id="KW-0493">Microtubule</keyword>
<reference evidence="11 12" key="1">
    <citation type="submission" date="2024-09" db="EMBL/GenBank/DDBJ databases">
        <title>Chromosome-scale assembly of Riccia sorocarpa.</title>
        <authorList>
            <person name="Paukszto L."/>
        </authorList>
    </citation>
    <scope>NUCLEOTIDE SEQUENCE [LARGE SCALE GENOMIC DNA]</scope>
    <source>
        <strain evidence="11">LP-2024</strain>
        <tissue evidence="11">Aerial parts of the thallus</tissue>
    </source>
</reference>
<dbReference type="EMBL" id="JBJQOH010000003">
    <property type="protein sequence ID" value="KAL3692800.1"/>
    <property type="molecule type" value="Genomic_DNA"/>
</dbReference>
<comment type="caution">
    <text evidence="11">The sequence shown here is derived from an EMBL/GenBank/DDBJ whole genome shotgun (WGS) entry which is preliminary data.</text>
</comment>
<dbReference type="InterPro" id="IPR041569">
    <property type="entry name" value="AAA_lid_3"/>
</dbReference>
<evidence type="ECO:0000313" key="12">
    <source>
        <dbReference type="Proteomes" id="UP001633002"/>
    </source>
</evidence>
<evidence type="ECO:0000256" key="5">
    <source>
        <dbReference type="ARBA" id="ARBA00022840"/>
    </source>
</evidence>
<keyword evidence="6 9" id="KW-0103">Bromodomain</keyword>
<keyword evidence="2" id="KW-0963">Cytoplasm</keyword>
<dbReference type="GO" id="GO:0000922">
    <property type="term" value="C:spindle pole"/>
    <property type="evidence" value="ECO:0007669"/>
    <property type="project" value="UniProtKB-SubCell"/>
</dbReference>
<dbReference type="Gene3D" id="1.10.8.60">
    <property type="match status" value="1"/>
</dbReference>
<name>A0ABD3HRA5_9MARC</name>
<keyword evidence="5" id="KW-0067">ATP-binding</keyword>
<dbReference type="Pfam" id="PF00439">
    <property type="entry name" value="Bromodomain"/>
    <property type="match status" value="1"/>
</dbReference>
<dbReference type="GO" id="GO:0005524">
    <property type="term" value="F:ATP binding"/>
    <property type="evidence" value="ECO:0007669"/>
    <property type="project" value="UniProtKB-KW"/>
</dbReference>
<keyword evidence="7" id="KW-0206">Cytoskeleton</keyword>
<evidence type="ECO:0000256" key="1">
    <source>
        <dbReference type="ARBA" id="ARBA00004647"/>
    </source>
</evidence>
<dbReference type="SUPFAM" id="SSF47370">
    <property type="entry name" value="Bromodomain"/>
    <property type="match status" value="1"/>
</dbReference>
<dbReference type="InterPro" id="IPR027417">
    <property type="entry name" value="P-loop_NTPase"/>
</dbReference>
<evidence type="ECO:0000256" key="2">
    <source>
        <dbReference type="ARBA" id="ARBA00022490"/>
    </source>
</evidence>
<evidence type="ECO:0000256" key="4">
    <source>
        <dbReference type="ARBA" id="ARBA00022741"/>
    </source>
</evidence>
<keyword evidence="4" id="KW-0547">Nucleotide-binding</keyword>
<protein>
    <recommendedName>
        <fullName evidence="10">Bromo domain-containing protein</fullName>
    </recommendedName>
</protein>
<evidence type="ECO:0000256" key="7">
    <source>
        <dbReference type="ARBA" id="ARBA00023212"/>
    </source>
</evidence>
<dbReference type="SUPFAM" id="SSF52540">
    <property type="entry name" value="P-loop containing nucleoside triphosphate hydrolases"/>
    <property type="match status" value="1"/>
</dbReference>
<accession>A0ABD3HRA5</accession>
<evidence type="ECO:0000256" key="8">
    <source>
        <dbReference type="ARBA" id="ARBA00023235"/>
    </source>
</evidence>
<dbReference type="InterPro" id="IPR003959">
    <property type="entry name" value="ATPase_AAA_core"/>
</dbReference>
<evidence type="ECO:0000256" key="6">
    <source>
        <dbReference type="ARBA" id="ARBA00023117"/>
    </source>
</evidence>
<dbReference type="GO" id="GO:0005874">
    <property type="term" value="C:microtubule"/>
    <property type="evidence" value="ECO:0007669"/>
    <property type="project" value="UniProtKB-KW"/>
</dbReference>
<dbReference type="Pfam" id="PF17862">
    <property type="entry name" value="AAA_lid_3"/>
    <property type="match status" value="1"/>
</dbReference>
<evidence type="ECO:0000256" key="3">
    <source>
        <dbReference type="ARBA" id="ARBA00022701"/>
    </source>
</evidence>
<keyword evidence="12" id="KW-1185">Reference proteome</keyword>
<dbReference type="AlphaFoldDB" id="A0ABD3HRA5"/>
<evidence type="ECO:0000313" key="11">
    <source>
        <dbReference type="EMBL" id="KAL3692800.1"/>
    </source>
</evidence>
<comment type="subcellular location">
    <subcellularLocation>
        <location evidence="1">Cytoplasm</location>
        <location evidence="1">Cytoskeleton</location>
        <location evidence="1">Spindle pole</location>
    </subcellularLocation>
</comment>
<gene>
    <name evidence="11" type="ORF">R1sor_006451</name>
</gene>
<proteinExistence type="predicted"/>
<dbReference type="PROSITE" id="PS50014">
    <property type="entry name" value="BROMODOMAIN_2"/>
    <property type="match status" value="1"/>
</dbReference>
<feature type="domain" description="Bromo" evidence="10">
    <location>
        <begin position="77"/>
        <end position="125"/>
    </location>
</feature>
<dbReference type="Gene3D" id="3.40.50.300">
    <property type="entry name" value="P-loop containing nucleotide triphosphate hydrolases"/>
    <property type="match status" value="1"/>
</dbReference>
<dbReference type="InterPro" id="IPR050304">
    <property type="entry name" value="MT-severing_AAA_ATPase"/>
</dbReference>
<evidence type="ECO:0000256" key="9">
    <source>
        <dbReference type="PROSITE-ProRule" id="PRU00035"/>
    </source>
</evidence>
<evidence type="ECO:0000259" key="10">
    <source>
        <dbReference type="PROSITE" id="PS50014"/>
    </source>
</evidence>
<dbReference type="PANTHER" id="PTHR23074">
    <property type="entry name" value="AAA DOMAIN-CONTAINING"/>
    <property type="match status" value="1"/>
</dbReference>
<sequence>MGDKDKKKLKVILNLYERRSAANVSGSVATSTLGLASGSNVSNHRLTPLKKRKFKKQASLQAKADLNGVGVAQGTVSGSAYIQTFVGWRSSAEVPDYYDVLKEPMDFGTMRKKVNKGSHTTVETFEVRPPKPLPDFGSAEMNELAQSITRDIVRGDSEKLVKVLFELARHFAPSTIFLDEIDAIISQRGDGRSEHEASRRLKTELLVQMDGLNKSTDLVFLPAATKTRKFDVLLISRLPEARRAMCEELLPKEENPDLPYDDMVQLTEGYSGSNLRIVFKEAAMRPLRRLMAELERMERNGGVHTEEDLPKIGAITEEDVRIALETTRRSAHLLAARYEQFDGDFGSRAV</sequence>
<dbReference type="GO" id="GO:0016853">
    <property type="term" value="F:isomerase activity"/>
    <property type="evidence" value="ECO:0007669"/>
    <property type="project" value="UniProtKB-KW"/>
</dbReference>
<dbReference type="Gene3D" id="1.20.920.10">
    <property type="entry name" value="Bromodomain-like"/>
    <property type="match status" value="1"/>
</dbReference>
<dbReference type="PANTHER" id="PTHR23074:SF78">
    <property type="entry name" value="KATANIN P60 ATPASE-CONTAINING SUBUNIT A-LIKE 2"/>
    <property type="match status" value="1"/>
</dbReference>
<keyword evidence="8" id="KW-0413">Isomerase</keyword>
<dbReference type="Pfam" id="PF00004">
    <property type="entry name" value="AAA"/>
    <property type="match status" value="1"/>
</dbReference>
<organism evidence="11 12">
    <name type="scientific">Riccia sorocarpa</name>
    <dbReference type="NCBI Taxonomy" id="122646"/>
    <lineage>
        <taxon>Eukaryota</taxon>
        <taxon>Viridiplantae</taxon>
        <taxon>Streptophyta</taxon>
        <taxon>Embryophyta</taxon>
        <taxon>Marchantiophyta</taxon>
        <taxon>Marchantiopsida</taxon>
        <taxon>Marchantiidae</taxon>
        <taxon>Marchantiales</taxon>
        <taxon>Ricciaceae</taxon>
        <taxon>Riccia</taxon>
    </lineage>
</organism>
<dbReference type="Proteomes" id="UP001633002">
    <property type="component" value="Unassembled WGS sequence"/>
</dbReference>